<comment type="caution">
    <text evidence="1">Lacks conserved residue(s) required for the propagation of feature annotation.</text>
</comment>
<keyword evidence="3" id="KW-1133">Transmembrane helix</keyword>
<accession>A0ABS6IDI8</accession>
<dbReference type="PANTHER" id="PTHR14226">
    <property type="entry name" value="NEUROPATHY TARGET ESTERASE/SWISS CHEESE D.MELANOGASTER"/>
    <property type="match status" value="1"/>
</dbReference>
<proteinExistence type="predicted"/>
<name>A0ABS6IDI8_9HYPH</name>
<keyword evidence="3" id="KW-0812">Transmembrane</keyword>
<dbReference type="RefSeq" id="WP_216956958.1">
    <property type="nucleotide sequence ID" value="NZ_JAHOPB010000001.1"/>
</dbReference>
<feature type="active site" description="Nucleophile" evidence="1">
    <location>
        <position position="47"/>
    </location>
</feature>
<dbReference type="InterPro" id="IPR050301">
    <property type="entry name" value="NTE"/>
</dbReference>
<evidence type="ECO:0000259" key="4">
    <source>
        <dbReference type="PROSITE" id="PS51635"/>
    </source>
</evidence>
<reference evidence="5 6" key="1">
    <citation type="submission" date="2021-06" db="EMBL/GenBank/DDBJ databases">
        <authorList>
            <person name="Lee D.H."/>
        </authorList>
    </citation>
    <scope>NUCLEOTIDE SEQUENCE [LARGE SCALE GENOMIC DNA]</scope>
    <source>
        <strain evidence="5 6">MMS21-HV4-11</strain>
    </source>
</reference>
<evidence type="ECO:0000313" key="6">
    <source>
        <dbReference type="Proteomes" id="UP000727907"/>
    </source>
</evidence>
<dbReference type="PANTHER" id="PTHR14226:SF78">
    <property type="entry name" value="SLR0060 PROTEIN"/>
    <property type="match status" value="1"/>
</dbReference>
<evidence type="ECO:0000256" key="2">
    <source>
        <dbReference type="SAM" id="MobiDB-lite"/>
    </source>
</evidence>
<feature type="transmembrane region" description="Helical" evidence="3">
    <location>
        <begin position="40"/>
        <end position="61"/>
    </location>
</feature>
<feature type="active site" description="Proton acceptor" evidence="1">
    <location>
        <position position="208"/>
    </location>
</feature>
<keyword evidence="1" id="KW-0442">Lipid degradation</keyword>
<dbReference type="InterPro" id="IPR002641">
    <property type="entry name" value="PNPLA_dom"/>
</dbReference>
<sequence>MPRTKIALACQGGGSQTAFTAGALKALCQAQGRLREEFEFVAISGTSGGAVCATLLWYSFMKGERPVWKRMMDFWQENTAQGPVEHAINRFIVESVRLVNAGMMPTLQLSPSSPMMQSMMEFMTAGQRMGFSDFRGLLEKHIDFAEIASWGPRPQRPVLMLGAANVTSGALAKFVSAHEPIRVEHVLASCAVPNIFPAVPIGGDAYWDGLFSDNPPVEELLRPRSVGEANIPDEIWLIKINPTASRRVPVKPGEIIDRRNQLEGNISLFQQLGHLEFMNDLILADAFRPEFLDRFDIKAPVRIPKSFHTDIAKPYHIPCIEMPVELQDLLDYEGKIDRGSENITMLIAEGEKAAEVFLRERAAAIAASSLGEDQTAGQAESREGDSDPLPLRRWKESPRGSE</sequence>
<keyword evidence="1" id="KW-0378">Hydrolase</keyword>
<keyword evidence="6" id="KW-1185">Reference proteome</keyword>
<organism evidence="5 6">
    <name type="scientific">Reyranella humidisoli</name>
    <dbReference type="NCBI Taxonomy" id="2849149"/>
    <lineage>
        <taxon>Bacteria</taxon>
        <taxon>Pseudomonadati</taxon>
        <taxon>Pseudomonadota</taxon>
        <taxon>Alphaproteobacteria</taxon>
        <taxon>Hyphomicrobiales</taxon>
        <taxon>Reyranellaceae</taxon>
        <taxon>Reyranella</taxon>
    </lineage>
</organism>
<evidence type="ECO:0000256" key="1">
    <source>
        <dbReference type="PROSITE-ProRule" id="PRU01161"/>
    </source>
</evidence>
<feature type="region of interest" description="Disordered" evidence="2">
    <location>
        <begin position="368"/>
        <end position="402"/>
    </location>
</feature>
<evidence type="ECO:0000313" key="5">
    <source>
        <dbReference type="EMBL" id="MBU8872667.1"/>
    </source>
</evidence>
<keyword evidence="3" id="KW-0472">Membrane</keyword>
<evidence type="ECO:0000256" key="3">
    <source>
        <dbReference type="SAM" id="Phobius"/>
    </source>
</evidence>
<feature type="short sequence motif" description="GXSXG" evidence="1">
    <location>
        <begin position="45"/>
        <end position="49"/>
    </location>
</feature>
<keyword evidence="1" id="KW-0443">Lipid metabolism</keyword>
<dbReference type="EMBL" id="JAHOPB010000001">
    <property type="protein sequence ID" value="MBU8872667.1"/>
    <property type="molecule type" value="Genomic_DNA"/>
</dbReference>
<feature type="compositionally biased region" description="Basic and acidic residues" evidence="2">
    <location>
        <begin position="393"/>
        <end position="402"/>
    </location>
</feature>
<comment type="caution">
    <text evidence="5">The sequence shown here is derived from an EMBL/GenBank/DDBJ whole genome shotgun (WGS) entry which is preliminary data.</text>
</comment>
<dbReference type="PROSITE" id="PS51635">
    <property type="entry name" value="PNPLA"/>
    <property type="match status" value="1"/>
</dbReference>
<protein>
    <submittedName>
        <fullName evidence="5">Patatin-like phospholipase family protein</fullName>
    </submittedName>
</protein>
<feature type="domain" description="PNPLA" evidence="4">
    <location>
        <begin position="8"/>
        <end position="221"/>
    </location>
</feature>
<dbReference type="Proteomes" id="UP000727907">
    <property type="component" value="Unassembled WGS sequence"/>
</dbReference>
<gene>
    <name evidence="5" type="ORF">KQ910_02785</name>
</gene>
<dbReference type="Pfam" id="PF01734">
    <property type="entry name" value="Patatin"/>
    <property type="match status" value="1"/>
</dbReference>